<comment type="caution">
    <text evidence="1">The sequence shown here is derived from an EMBL/GenBank/DDBJ whole genome shotgun (WGS) entry which is preliminary data.</text>
</comment>
<sequence>MKKTTLAVGVIAILGLSYVGIAWHTGNLIESNLDKSLTQVTEQFNNSQNVFKINISHSNDEKQLFSTKTHINMTLSSKDGSFADVLTLADKDFTIHHGPLPIAGLKQGIFSPQMAWVEYETSEESNPLLWKTNGNRPFITGYISLDYSNNIIIKLFSRKIIHHRETDNHIKFESELGNGNFTFISNIDSAIPSITLNLDRFHTKKSVQYITLDKLHIDLDGEKQSNMIRYNLNLDSLKTNLKDIYFNYEYDYDKPDNNTFLIENLKANGIIDYVNQNITLNTNLDKFSLMAESDEQLPSTKLDKLSIKQKIDLSDTRVLNGSFTCSVDSILYGQQNLGNANIDIDYQGIDKALFGDGFINGDATDNQPIHSKIELKQLNWHNLDGDINISGITTINNFDNTMLDDDNLNRINSFKLNIDAPLKVLARSYAQFHHPENNELTEQQLNESKQIVKNLYQQILNNSPLFKYNKGDEQGIFTNIDIPNNSGQANVNGDIFNKDDMLSLF</sequence>
<proteinExistence type="predicted"/>
<dbReference type="Pfam" id="PF06097">
    <property type="entry name" value="DUF945"/>
    <property type="match status" value="1"/>
</dbReference>
<dbReference type="InterPro" id="IPR010352">
    <property type="entry name" value="DUF945"/>
</dbReference>
<name>A0A242NUB9_9GAMM</name>
<accession>A0A242NUB9</accession>
<organism evidence="1 2">
    <name type="scientific">Gilliamella apis</name>
    <dbReference type="NCBI Taxonomy" id="1970738"/>
    <lineage>
        <taxon>Bacteria</taxon>
        <taxon>Pseudomonadati</taxon>
        <taxon>Pseudomonadota</taxon>
        <taxon>Gammaproteobacteria</taxon>
        <taxon>Orbales</taxon>
        <taxon>Orbaceae</taxon>
        <taxon>Gilliamella</taxon>
    </lineage>
</organism>
<evidence type="ECO:0000313" key="1">
    <source>
        <dbReference type="EMBL" id="OTQ49178.1"/>
    </source>
</evidence>
<dbReference type="AlphaFoldDB" id="A0A242NUB9"/>
<dbReference type="EMBL" id="NASK01000097">
    <property type="protein sequence ID" value="OTQ49178.1"/>
    <property type="molecule type" value="Genomic_DNA"/>
</dbReference>
<dbReference type="Proteomes" id="UP000194968">
    <property type="component" value="Unassembled WGS sequence"/>
</dbReference>
<reference evidence="1 2" key="1">
    <citation type="submission" date="2017-03" db="EMBL/GenBank/DDBJ databases">
        <title>Comparative genomics of honeybee gut symbionts reveal geographically distinct and subgroup specific antibiotic resistance.</title>
        <authorList>
            <person name="Ludvigsen J."/>
            <person name="Porcellato D."/>
            <person name="Labee-Lund T.M."/>
            <person name="Amdam G.V."/>
            <person name="Rudi K."/>
        </authorList>
    </citation>
    <scope>NUCLEOTIDE SEQUENCE [LARGE SCALE GENOMIC DNA]</scope>
    <source>
        <strain evidence="1 2">A-4-12</strain>
    </source>
</reference>
<evidence type="ECO:0000313" key="2">
    <source>
        <dbReference type="Proteomes" id="UP000194968"/>
    </source>
</evidence>
<dbReference type="RefSeq" id="WP_086320696.1">
    <property type="nucleotide sequence ID" value="NZ_NASK01000097.1"/>
</dbReference>
<dbReference type="OrthoDB" id="5444681at2"/>
<gene>
    <name evidence="1" type="ORF">B6D06_07395</name>
</gene>
<protein>
    <recommendedName>
        <fullName evidence="3">DUF945 domain-containing protein</fullName>
    </recommendedName>
</protein>
<evidence type="ECO:0008006" key="3">
    <source>
        <dbReference type="Google" id="ProtNLM"/>
    </source>
</evidence>